<comment type="caution">
    <text evidence="1">The sequence shown here is derived from an EMBL/GenBank/DDBJ whole genome shotgun (WGS) entry which is preliminary data.</text>
</comment>
<dbReference type="EMBL" id="JAFEMO010000010">
    <property type="protein sequence ID" value="KAH7560608.1"/>
    <property type="molecule type" value="Genomic_DNA"/>
</dbReference>
<dbReference type="Proteomes" id="UP000827721">
    <property type="component" value="Unassembled WGS sequence"/>
</dbReference>
<evidence type="ECO:0000313" key="2">
    <source>
        <dbReference type="Proteomes" id="UP000827721"/>
    </source>
</evidence>
<reference evidence="1 2" key="1">
    <citation type="submission" date="2021-02" db="EMBL/GenBank/DDBJ databases">
        <title>Plant Genome Project.</title>
        <authorList>
            <person name="Zhang R.-G."/>
        </authorList>
    </citation>
    <scope>NUCLEOTIDE SEQUENCE [LARGE SCALE GENOMIC DNA]</scope>
    <source>
        <tissue evidence="1">Leaves</tissue>
    </source>
</reference>
<organism evidence="1 2">
    <name type="scientific">Xanthoceras sorbifolium</name>
    <dbReference type="NCBI Taxonomy" id="99658"/>
    <lineage>
        <taxon>Eukaryota</taxon>
        <taxon>Viridiplantae</taxon>
        <taxon>Streptophyta</taxon>
        <taxon>Embryophyta</taxon>
        <taxon>Tracheophyta</taxon>
        <taxon>Spermatophyta</taxon>
        <taxon>Magnoliopsida</taxon>
        <taxon>eudicotyledons</taxon>
        <taxon>Gunneridae</taxon>
        <taxon>Pentapetalae</taxon>
        <taxon>rosids</taxon>
        <taxon>malvids</taxon>
        <taxon>Sapindales</taxon>
        <taxon>Sapindaceae</taxon>
        <taxon>Xanthoceroideae</taxon>
        <taxon>Xanthoceras</taxon>
    </lineage>
</organism>
<accession>A0ABQ8HHQ6</accession>
<sequence length="143" mass="16150">MFSSLLFNIQSCNPPKSHLVTNPCKMSQTMTVSSRCFTASTGPIPISSKPEFANPTPLVVVSFYKLADFPDHTDFRKPLKELCEELVYLSEKTVAMEAQKILQRKGKPSALEDELEKSELEAKSSLLVKEIVPRSRLFSKKRR</sequence>
<evidence type="ECO:0000313" key="1">
    <source>
        <dbReference type="EMBL" id="KAH7560608.1"/>
    </source>
</evidence>
<name>A0ABQ8HHQ6_9ROSI</name>
<protein>
    <submittedName>
        <fullName evidence="1">Uncharacterized protein</fullName>
    </submittedName>
</protein>
<proteinExistence type="predicted"/>
<keyword evidence="2" id="KW-1185">Reference proteome</keyword>
<gene>
    <name evidence="1" type="ORF">JRO89_XS10G0053200</name>
</gene>